<evidence type="ECO:0000256" key="8">
    <source>
        <dbReference type="ARBA" id="ARBA00022989"/>
    </source>
</evidence>
<feature type="transmembrane region" description="Helical" evidence="14">
    <location>
        <begin position="37"/>
        <end position="61"/>
    </location>
</feature>
<accession>A0A089L838</accession>
<keyword evidence="9 14" id="KW-0472">Membrane</keyword>
<protein>
    <recommendedName>
        <fullName evidence="12">Ascorbate-specific PTS system EIIC component</fullName>
    </recommendedName>
    <alternativeName>
        <fullName evidence="13">Ascorbate-specific permease IIC component UlaA</fullName>
    </alternativeName>
</protein>
<keyword evidence="4" id="KW-1003">Cell membrane</keyword>
<feature type="transmembrane region" description="Helical" evidence="14">
    <location>
        <begin position="6"/>
        <end position="25"/>
    </location>
</feature>
<evidence type="ECO:0000313" key="15">
    <source>
        <dbReference type="EMBL" id="AIQ56250.1"/>
    </source>
</evidence>
<sequence>MHMFMSIIKEPSIIIAIVTLLGLIFQRKKIPEIITGTTLSFMGFTMIKVGGGILGGVLTNFSKMFSYAFHLKGVVPSNEAIMALTIDQIGADAALILLFSMILNIVLARVTKFKYIYLSLHLVLFMSFAATAVMKGLGLSSVVTVIVGSLAIGSYMAVFPYLLRNASRNIIKSDEYTIAHASMTSYIIGTYLGKVFGNRENDTENIKINDRISFLRDPNVATTLTMLVLLLVSGLVAGADFVNELSEGKEYIVFILEQAAIFAAGLYIAKAGVKLFTTEIVPAFKGFSQVFAPGAIPGVDVLVLFDKSPNSALVGFLVSFFTGVACVFLFPLVGLPVIVPGIMACFLAGGAAAIFGNSSGGFRGAVISSCLNGFLLCLLPALTLPLFSYLGAEGVTFADPDFTSLSVILWGIFRWFH</sequence>
<evidence type="ECO:0000256" key="1">
    <source>
        <dbReference type="ARBA" id="ARBA00004651"/>
    </source>
</evidence>
<feature type="transmembrane region" description="Helical" evidence="14">
    <location>
        <begin position="251"/>
        <end position="269"/>
    </location>
</feature>
<dbReference type="KEGG" id="pbd:PBOR_04230"/>
<dbReference type="OrthoDB" id="9796178at2"/>
<comment type="function">
    <text evidence="10">The phosphoenolpyruvate-dependent sugar phosphotransferase system (sugar PTS), a major carbohydrate active transport system, catalyzes the phosphorylation of incoming sugar substrates concomitantly with their translocation across the cell membrane. The enzyme II UlaABC PTS system is involved in ascorbate transport.</text>
</comment>
<dbReference type="PANTHER" id="PTHR33843">
    <property type="entry name" value="ASCORBATE-SPECIFIC PTS SYSTEM EIIC COMPONENT"/>
    <property type="match status" value="1"/>
</dbReference>
<evidence type="ECO:0000256" key="5">
    <source>
        <dbReference type="ARBA" id="ARBA00022597"/>
    </source>
</evidence>
<evidence type="ECO:0000313" key="16">
    <source>
        <dbReference type="Proteomes" id="UP000029518"/>
    </source>
</evidence>
<feature type="transmembrane region" description="Helical" evidence="14">
    <location>
        <begin position="139"/>
        <end position="163"/>
    </location>
</feature>
<feature type="transmembrane region" description="Helical" evidence="14">
    <location>
        <begin position="338"/>
        <end position="358"/>
    </location>
</feature>
<gene>
    <name evidence="15" type="ORF">PBOR_04230</name>
</gene>
<feature type="transmembrane region" description="Helical" evidence="14">
    <location>
        <begin position="81"/>
        <end position="103"/>
    </location>
</feature>
<dbReference type="PANTHER" id="PTHR33843:SF4">
    <property type="entry name" value="ASCORBATE-SPECIFIC PTS SYSTEM EIIC COMPONENT"/>
    <property type="match status" value="1"/>
</dbReference>
<evidence type="ECO:0000256" key="7">
    <source>
        <dbReference type="ARBA" id="ARBA00022692"/>
    </source>
</evidence>
<dbReference type="Pfam" id="PF03611">
    <property type="entry name" value="EIIC-GAT"/>
    <property type="match status" value="1"/>
</dbReference>
<dbReference type="InterPro" id="IPR051562">
    <property type="entry name" value="Ascorbate-PTS_EIIC"/>
</dbReference>
<organism evidence="15 16">
    <name type="scientific">Paenibacillus borealis</name>
    <dbReference type="NCBI Taxonomy" id="160799"/>
    <lineage>
        <taxon>Bacteria</taxon>
        <taxon>Bacillati</taxon>
        <taxon>Bacillota</taxon>
        <taxon>Bacilli</taxon>
        <taxon>Bacillales</taxon>
        <taxon>Paenibacillaceae</taxon>
        <taxon>Paenibacillus</taxon>
    </lineage>
</organism>
<dbReference type="AlphaFoldDB" id="A0A089L838"/>
<feature type="transmembrane region" description="Helical" evidence="14">
    <location>
        <begin position="220"/>
        <end position="239"/>
    </location>
</feature>
<evidence type="ECO:0000256" key="4">
    <source>
        <dbReference type="ARBA" id="ARBA00022475"/>
    </source>
</evidence>
<evidence type="ECO:0000256" key="6">
    <source>
        <dbReference type="ARBA" id="ARBA00022683"/>
    </source>
</evidence>
<keyword evidence="5" id="KW-0762">Sugar transport</keyword>
<comment type="subunit">
    <text evidence="2">Homodimer.</text>
</comment>
<proteinExistence type="inferred from homology"/>
<feature type="transmembrane region" description="Helical" evidence="14">
    <location>
        <begin position="370"/>
        <end position="391"/>
    </location>
</feature>
<dbReference type="InterPro" id="IPR004703">
    <property type="entry name" value="PTS_sugar-sp_permease"/>
</dbReference>
<evidence type="ECO:0000256" key="12">
    <source>
        <dbReference type="ARBA" id="ARBA00039702"/>
    </source>
</evidence>
<dbReference type="HOGENOM" id="CLU_031784_0_1_9"/>
<keyword evidence="16" id="KW-1185">Reference proteome</keyword>
<evidence type="ECO:0000256" key="11">
    <source>
        <dbReference type="ARBA" id="ARBA00038218"/>
    </source>
</evidence>
<reference evidence="15" key="1">
    <citation type="submission" date="2014-08" db="EMBL/GenBank/DDBJ databases">
        <title>Comparative genomics of the Paenibacillus odorifer group.</title>
        <authorList>
            <person name="den Bakker H.C."/>
            <person name="Tsai Y.-C.Y.-C."/>
            <person name="Martin N."/>
            <person name="Korlach J."/>
            <person name="Wiedmann M."/>
        </authorList>
    </citation>
    <scope>NUCLEOTIDE SEQUENCE [LARGE SCALE GENOMIC DNA]</scope>
    <source>
        <strain evidence="15">DSM 13188</strain>
    </source>
</reference>
<dbReference type="GO" id="GO:0009401">
    <property type="term" value="P:phosphoenolpyruvate-dependent sugar phosphotransferase system"/>
    <property type="evidence" value="ECO:0007669"/>
    <property type="project" value="UniProtKB-KW"/>
</dbReference>
<keyword evidence="7 14" id="KW-0812">Transmembrane</keyword>
<evidence type="ECO:0000256" key="2">
    <source>
        <dbReference type="ARBA" id="ARBA00011738"/>
    </source>
</evidence>
<evidence type="ECO:0000256" key="9">
    <source>
        <dbReference type="ARBA" id="ARBA00023136"/>
    </source>
</evidence>
<feature type="transmembrane region" description="Helical" evidence="14">
    <location>
        <begin position="115"/>
        <end position="133"/>
    </location>
</feature>
<evidence type="ECO:0000256" key="3">
    <source>
        <dbReference type="ARBA" id="ARBA00022448"/>
    </source>
</evidence>
<keyword evidence="8 14" id="KW-1133">Transmembrane helix</keyword>
<comment type="subcellular location">
    <subcellularLocation>
        <location evidence="1">Cell membrane</location>
        <topology evidence="1">Multi-pass membrane protein</topology>
    </subcellularLocation>
</comment>
<dbReference type="Proteomes" id="UP000029518">
    <property type="component" value="Chromosome"/>
</dbReference>
<evidence type="ECO:0000256" key="14">
    <source>
        <dbReference type="SAM" id="Phobius"/>
    </source>
</evidence>
<feature type="transmembrane region" description="Helical" evidence="14">
    <location>
        <begin position="312"/>
        <end position="332"/>
    </location>
</feature>
<keyword evidence="3" id="KW-0813">Transport</keyword>
<evidence type="ECO:0000256" key="10">
    <source>
        <dbReference type="ARBA" id="ARBA00037387"/>
    </source>
</evidence>
<keyword evidence="6" id="KW-0598">Phosphotransferase system</keyword>
<comment type="similarity">
    <text evidence="11">Belongs to the UlaA family.</text>
</comment>
<name>A0A089L838_PAEBO</name>
<dbReference type="GO" id="GO:0005886">
    <property type="term" value="C:plasma membrane"/>
    <property type="evidence" value="ECO:0007669"/>
    <property type="project" value="UniProtKB-SubCell"/>
</dbReference>
<evidence type="ECO:0000256" key="13">
    <source>
        <dbReference type="ARBA" id="ARBA00042859"/>
    </source>
</evidence>
<dbReference type="EMBL" id="CP009285">
    <property type="protein sequence ID" value="AIQ56250.1"/>
    <property type="molecule type" value="Genomic_DNA"/>
</dbReference>